<dbReference type="EMBL" id="FNMY01000001">
    <property type="protein sequence ID" value="SDW32510.1"/>
    <property type="molecule type" value="Genomic_DNA"/>
</dbReference>
<evidence type="ECO:0008006" key="3">
    <source>
        <dbReference type="Google" id="ProtNLM"/>
    </source>
</evidence>
<organism evidence="1 2">
    <name type="scientific">Flagellimonas zhangzhouensis</name>
    <dbReference type="NCBI Taxonomy" id="1073328"/>
    <lineage>
        <taxon>Bacteria</taxon>
        <taxon>Pseudomonadati</taxon>
        <taxon>Bacteroidota</taxon>
        <taxon>Flavobacteriia</taxon>
        <taxon>Flavobacteriales</taxon>
        <taxon>Flavobacteriaceae</taxon>
        <taxon>Flagellimonas</taxon>
    </lineage>
</organism>
<keyword evidence="2" id="KW-1185">Reference proteome</keyword>
<reference evidence="2" key="1">
    <citation type="submission" date="2016-10" db="EMBL/GenBank/DDBJ databases">
        <authorList>
            <person name="Varghese N."/>
            <person name="Submissions S."/>
        </authorList>
    </citation>
    <scope>NUCLEOTIDE SEQUENCE [LARGE SCALE GENOMIC DNA]</scope>
    <source>
        <strain evidence="2">DSM 25030</strain>
    </source>
</reference>
<dbReference type="Proteomes" id="UP000199592">
    <property type="component" value="Unassembled WGS sequence"/>
</dbReference>
<accession>A0A1H2SLN2</accession>
<evidence type="ECO:0000313" key="2">
    <source>
        <dbReference type="Proteomes" id="UP000199592"/>
    </source>
</evidence>
<evidence type="ECO:0000313" key="1">
    <source>
        <dbReference type="EMBL" id="SDW32510.1"/>
    </source>
</evidence>
<name>A0A1H2SLN2_9FLAO</name>
<sequence length="181" mass="21536">MHKAVFLVFDREFHLLVHNIVNNYHVWKKCLDFDCVILGKLATMDSRSKRLVDIRPDILKAHFNNQMGFDERFQNQTLRPVIKLQNLLLVEAFKNYANKHKGVFYGLPLEKKMEYIERAIQKDIKFRNALKGMIIGQFTVEEYRDYITNSSALNKRMMNIVVERLKDQIQLFEQEEALLQD</sequence>
<dbReference type="AlphaFoldDB" id="A0A1H2SLN2"/>
<dbReference type="STRING" id="1073328.SAMN05216294_2517"/>
<proteinExistence type="predicted"/>
<protein>
    <recommendedName>
        <fullName evidence="3">Glyoxalase</fullName>
    </recommendedName>
</protein>
<gene>
    <name evidence="1" type="ORF">SAMN04487892_1158</name>
</gene>